<organism evidence="3 4">
    <name type="scientific">Sutcliffiella horikoshii</name>
    <dbReference type="NCBI Taxonomy" id="79883"/>
    <lineage>
        <taxon>Bacteria</taxon>
        <taxon>Bacillati</taxon>
        <taxon>Bacillota</taxon>
        <taxon>Bacilli</taxon>
        <taxon>Bacillales</taxon>
        <taxon>Bacillaceae</taxon>
        <taxon>Sutcliffiella</taxon>
    </lineage>
</organism>
<reference evidence="3 4" key="1">
    <citation type="submission" date="2019-08" db="EMBL/GenBank/DDBJ databases">
        <title>Bacillus genomes from the desert of Cuatro Cienegas, Coahuila.</title>
        <authorList>
            <person name="Olmedo-Alvarez G."/>
        </authorList>
    </citation>
    <scope>NUCLEOTIDE SEQUENCE [LARGE SCALE GENOMIC DNA]</scope>
    <source>
        <strain evidence="3 4">CH88_3T</strain>
    </source>
</reference>
<dbReference type="RefSeq" id="WP_148965399.1">
    <property type="nucleotide sequence ID" value="NZ_VTEU01000002.1"/>
</dbReference>
<feature type="domain" description="Glycosyltransferase subfamily 4-like N-terminal" evidence="2">
    <location>
        <begin position="18"/>
        <end position="185"/>
    </location>
</feature>
<evidence type="ECO:0000259" key="2">
    <source>
        <dbReference type="Pfam" id="PF13439"/>
    </source>
</evidence>
<evidence type="ECO:0000313" key="4">
    <source>
        <dbReference type="Proteomes" id="UP000323393"/>
    </source>
</evidence>
<name>A0AA94WPX5_9BACI</name>
<dbReference type="AlphaFoldDB" id="A0AA94WPX5"/>
<sequence>MRVLHLSSYYITNKLYMNLFKQLSTKGLEQDVFIPVKSSNSIGVNQLPSDYKTVHYHYKNIVKPQHKIMYFNKISKQMKEIEQEILSKNDIDVIHAHTIFSDGGSAYKLHKKYNIEYVVSVRSTDINSFYKYGYHLRPFMYKVLLNAKNIVFISNAYQKKVFELLPKKVLDQIKDKCLIIPNGIDDYWHENARREDKPAPSKKMKLVFVGILDENKNIKTVIKTCEMLNSQGINTSLEVFGSGPLEQECKDLTKSLDLQQKVTFHGYITDKKVIAATMEQSDIFVMPSFRETFGLVYIEAMSKGLPVIYSKGEGLDGMFEDGAVGYAVDPTSATKITDTIHTIMDNYESISSRCLKEAKPFNWNNIGGKYYELYK</sequence>
<dbReference type="Proteomes" id="UP000323393">
    <property type="component" value="Unassembled WGS sequence"/>
</dbReference>
<dbReference type="PANTHER" id="PTHR45947">
    <property type="entry name" value="SULFOQUINOVOSYL TRANSFERASE SQD2"/>
    <property type="match status" value="1"/>
</dbReference>
<dbReference type="InterPro" id="IPR028098">
    <property type="entry name" value="Glyco_trans_4-like_N"/>
</dbReference>
<feature type="domain" description="Glycosyl transferase family 1" evidence="1">
    <location>
        <begin position="193"/>
        <end position="348"/>
    </location>
</feature>
<dbReference type="InterPro" id="IPR050194">
    <property type="entry name" value="Glycosyltransferase_grp1"/>
</dbReference>
<dbReference type="GO" id="GO:0016757">
    <property type="term" value="F:glycosyltransferase activity"/>
    <property type="evidence" value="ECO:0007669"/>
    <property type="project" value="InterPro"/>
</dbReference>
<dbReference type="InterPro" id="IPR001296">
    <property type="entry name" value="Glyco_trans_1"/>
</dbReference>
<comment type="caution">
    <text evidence="3">The sequence shown here is derived from an EMBL/GenBank/DDBJ whole genome shotgun (WGS) entry which is preliminary data.</text>
</comment>
<gene>
    <name evidence="3" type="ORF">FZC74_07130</name>
</gene>
<evidence type="ECO:0000259" key="1">
    <source>
        <dbReference type="Pfam" id="PF00534"/>
    </source>
</evidence>
<proteinExistence type="predicted"/>
<dbReference type="EMBL" id="VTEU01000002">
    <property type="protein sequence ID" value="TYS59920.1"/>
    <property type="molecule type" value="Genomic_DNA"/>
</dbReference>
<dbReference type="Gene3D" id="3.40.50.2000">
    <property type="entry name" value="Glycogen Phosphorylase B"/>
    <property type="match status" value="2"/>
</dbReference>
<dbReference type="Pfam" id="PF00534">
    <property type="entry name" value="Glycos_transf_1"/>
    <property type="match status" value="1"/>
</dbReference>
<evidence type="ECO:0000313" key="3">
    <source>
        <dbReference type="EMBL" id="TYS59920.1"/>
    </source>
</evidence>
<protein>
    <submittedName>
        <fullName evidence="3">Glycosyltransferase family 4 protein</fullName>
    </submittedName>
</protein>
<dbReference type="PANTHER" id="PTHR45947:SF3">
    <property type="entry name" value="SULFOQUINOVOSYL TRANSFERASE SQD2"/>
    <property type="match status" value="1"/>
</dbReference>
<dbReference type="Pfam" id="PF13439">
    <property type="entry name" value="Glyco_transf_4"/>
    <property type="match status" value="1"/>
</dbReference>
<dbReference type="SUPFAM" id="SSF53756">
    <property type="entry name" value="UDP-Glycosyltransferase/glycogen phosphorylase"/>
    <property type="match status" value="1"/>
</dbReference>
<accession>A0AA94WPX5</accession>